<reference evidence="2 3" key="1">
    <citation type="submission" date="2015-04" db="EMBL/GenBank/DDBJ databases">
        <title>Genome sequence of aromatic hydrocarbons-degrading Sphingobium chungbukense DJ77.</title>
        <authorList>
            <person name="Kim Y.-C."/>
            <person name="Chae J.-C."/>
        </authorList>
    </citation>
    <scope>NUCLEOTIDE SEQUENCE [LARGE SCALE GENOMIC DNA]</scope>
    <source>
        <strain evidence="2 3">DJ77</strain>
    </source>
</reference>
<evidence type="ECO:0000313" key="3">
    <source>
        <dbReference type="Proteomes" id="UP000033874"/>
    </source>
</evidence>
<accession>A0A0M3AQH0</accession>
<keyword evidence="1" id="KW-0472">Membrane</keyword>
<dbReference type="EMBL" id="LBIC01000009">
    <property type="protein sequence ID" value="KKW90774.1"/>
    <property type="molecule type" value="Genomic_DNA"/>
</dbReference>
<feature type="transmembrane region" description="Helical" evidence="1">
    <location>
        <begin position="114"/>
        <end position="141"/>
    </location>
</feature>
<feature type="transmembrane region" description="Helical" evidence="1">
    <location>
        <begin position="215"/>
        <end position="234"/>
    </location>
</feature>
<feature type="transmembrane region" description="Helical" evidence="1">
    <location>
        <begin position="70"/>
        <end position="93"/>
    </location>
</feature>
<keyword evidence="1" id="KW-1133">Transmembrane helix</keyword>
<feature type="transmembrane region" description="Helical" evidence="1">
    <location>
        <begin position="169"/>
        <end position="194"/>
    </location>
</feature>
<dbReference type="InterPro" id="IPR018692">
    <property type="entry name" value="DUF2189"/>
</dbReference>
<keyword evidence="1" id="KW-0812">Transmembrane</keyword>
<proteinExistence type="predicted"/>
<dbReference type="Proteomes" id="UP000033874">
    <property type="component" value="Unassembled WGS sequence"/>
</dbReference>
<gene>
    <name evidence="2" type="ORF">YP76_19750</name>
</gene>
<dbReference type="PATRIC" id="fig|56193.3.peg.4154"/>
<sequence>MAIAHPSHATPAREDIAIRTLGFDDLRIALRQGWDDFLAKRGDLVFIGFIYPVIVLLAILSASRMSIMPLVFPLVAGSVLLGPAFASGFYELARRREDGLDSRWRHFLDVVRKPGTSAVFDLTCVTAMLFIGWMAMAWLIYHVTLENVPGSTSSVGAFLSATFNTSEGWQMIVLGNLVGFCFAVATLAASVVSFPMVVDKPVSWGVALRTSFRVAWHNPVTVAAWGLIVVAMLFVGALPALVGLAVVLPVLGYATWHLYTRAVVR</sequence>
<feature type="transmembrane region" description="Helical" evidence="1">
    <location>
        <begin position="44"/>
        <end position="64"/>
    </location>
</feature>
<protein>
    <submittedName>
        <fullName evidence="2">Membrane protein</fullName>
    </submittedName>
</protein>
<keyword evidence="3" id="KW-1185">Reference proteome</keyword>
<dbReference type="STRING" id="56193.YP76_19750"/>
<evidence type="ECO:0000313" key="2">
    <source>
        <dbReference type="EMBL" id="KKW90774.1"/>
    </source>
</evidence>
<evidence type="ECO:0000256" key="1">
    <source>
        <dbReference type="SAM" id="Phobius"/>
    </source>
</evidence>
<dbReference type="RefSeq" id="WP_046765273.1">
    <property type="nucleotide sequence ID" value="NZ_LBIC01000009.1"/>
</dbReference>
<name>A0A0M3AQH0_9SPHN</name>
<feature type="transmembrane region" description="Helical" evidence="1">
    <location>
        <begin position="240"/>
        <end position="259"/>
    </location>
</feature>
<dbReference type="Pfam" id="PF09955">
    <property type="entry name" value="DUF2189"/>
    <property type="match status" value="1"/>
</dbReference>
<dbReference type="AlphaFoldDB" id="A0A0M3AQH0"/>
<comment type="caution">
    <text evidence="2">The sequence shown here is derived from an EMBL/GenBank/DDBJ whole genome shotgun (WGS) entry which is preliminary data.</text>
</comment>
<organism evidence="2 3">
    <name type="scientific">Sphingobium chungbukense</name>
    <dbReference type="NCBI Taxonomy" id="56193"/>
    <lineage>
        <taxon>Bacteria</taxon>
        <taxon>Pseudomonadati</taxon>
        <taxon>Pseudomonadota</taxon>
        <taxon>Alphaproteobacteria</taxon>
        <taxon>Sphingomonadales</taxon>
        <taxon>Sphingomonadaceae</taxon>
        <taxon>Sphingobium</taxon>
    </lineage>
</organism>